<gene>
    <name evidence="6" type="ORF">K444DRAFT_651648</name>
</gene>
<sequence length="1154" mass="127913">MAYLAPIHRPSSVRHALKLKLLDPDEECLVLAKANRIEIWTAAPEGNRLEMRHSKAIFGTVSMLAKIRPMGAKTDHLLIGTIRFQYFTVFWDPETQQLETSQQFSDGSEKHMRESQSRDLCMVDPTGRYLVLELFEGVLNLIKILKPRKGRGDYLDKAEQIRITELKVRASTFLYTETKQPKIAFLYEEEEGKCLRLSTYRLVDDKMQSASFDPRKDRENDIGELCPGASHLIPVPKGEGSQKRYIVRNERVVKAQLGGVIVVGETKMTYLDDESKAVVEFAMEEAAIFVAWERYDDLRYLLADLYHNLHMLTIRVDGADVMGIDVRKLGQVTKANVMVNMGHGVFYIGSHECDSMIVRIDPESEAMEPVQYLDNIAPILDFAVMDMGNREGGGTQANEYSSGQARLVTASGAFEGGSLRSVRSGVGLGDVGVLADLEDIREVFALQSNEECPSDDALIVSLPTETRIFTFDPEGIIEEVDSFRGLALNHHTLLAINLSNDLILQVTDAGAALLGRGPAFVAAQWLPPEGHLITAASANEGHVLLSTNGLTLVSLDIQQGLKEVAVQTLSNNDQIACIHVPGQIPGIGIAGFWKSGSVSILDLTNLEVIQSEELRRKNDASIPRAIALTQILPEAIFGPSLFVAMEDGIVLTFNVDKSNYSLSGRKSVVLGTQQARFHVLPRDDGLFNVFATCEHPSLIYGSEGRIVYSAVTAQDAVCVCFFDCQAFPDSIVVATSNQLKISQIDTERRTHVSTLPMGETIRRIAYSPAERLFGIGGIKRRLFKGEEIVTCSFSLVEDVKLGGIGEPYVLGQEYGAELIECVIRADLPIKHGDFLPAERFIVGTSLIDEENEFLQEKDVRGRIMVFAVDSNKTPHLVGQMLLKGACRKLAVLSGQIIAALTKTVVIFDYEETTEKSAEFTKLATYRTSTCPIDLAVEKTDKENIIAVADLMKSLSLLEYTPGSVGLPGQLTEVARHQQAFWATAVANIEENLYLETDQDGNLIVLRRNPEGVTLTDRKRLEVISEMNLGEMVNKIQTIDVEPPPNAMVNPKAFLATTEGSIYLFSLIVPAAQDLLMRLQTRMAQTILTLGGLDFNTYRSFKNTERETIEPFRFVDGELIERFLDVDEEVQKEICKGLGPSVEDVRNLVEELKRH</sequence>
<dbReference type="EMBL" id="KZ613783">
    <property type="protein sequence ID" value="PMD62633.1"/>
    <property type="molecule type" value="Genomic_DNA"/>
</dbReference>
<dbReference type="Proteomes" id="UP000235371">
    <property type="component" value="Unassembled WGS sequence"/>
</dbReference>
<name>A0A2J6THZ7_9HELO</name>
<dbReference type="OrthoDB" id="433457at2759"/>
<evidence type="ECO:0000313" key="6">
    <source>
        <dbReference type="EMBL" id="PMD62633.1"/>
    </source>
</evidence>
<dbReference type="Pfam" id="PF23726">
    <property type="entry name" value="Beta-prop_RSE1_2nd"/>
    <property type="match status" value="1"/>
</dbReference>
<dbReference type="SUPFAM" id="SSF50969">
    <property type="entry name" value="YVTN repeat-like/Quinoprotein amine dehydrogenase"/>
    <property type="match status" value="1"/>
</dbReference>
<evidence type="ECO:0000259" key="3">
    <source>
        <dbReference type="Pfam" id="PF03178"/>
    </source>
</evidence>
<dbReference type="GO" id="GO:0003676">
    <property type="term" value="F:nucleic acid binding"/>
    <property type="evidence" value="ECO:0007669"/>
    <property type="project" value="InterPro"/>
</dbReference>
<comment type="subcellular location">
    <subcellularLocation>
        <location evidence="1">Nucleus</location>
    </subcellularLocation>
</comment>
<dbReference type="InterPro" id="IPR050358">
    <property type="entry name" value="RSE1/DDB1/CFT1"/>
</dbReference>
<protein>
    <submittedName>
        <fullName evidence="6">Binding protein</fullName>
    </submittedName>
</protein>
<dbReference type="InterPro" id="IPR004871">
    <property type="entry name" value="RSE1/DDB1/CPSF1_C"/>
</dbReference>
<dbReference type="GeneID" id="36593802"/>
<dbReference type="GO" id="GO:0005634">
    <property type="term" value="C:nucleus"/>
    <property type="evidence" value="ECO:0007669"/>
    <property type="project" value="UniProtKB-SubCell"/>
</dbReference>
<dbReference type="Gene3D" id="2.130.10.10">
    <property type="entry name" value="YVTN repeat-like/Quinoprotein amine dehydrogenase"/>
    <property type="match status" value="3"/>
</dbReference>
<keyword evidence="2" id="KW-0539">Nucleus</keyword>
<reference evidence="6 7" key="1">
    <citation type="submission" date="2016-04" db="EMBL/GenBank/DDBJ databases">
        <title>A degradative enzymes factory behind the ericoid mycorrhizal symbiosis.</title>
        <authorList>
            <consortium name="DOE Joint Genome Institute"/>
            <person name="Martino E."/>
            <person name="Morin E."/>
            <person name="Grelet G."/>
            <person name="Kuo A."/>
            <person name="Kohler A."/>
            <person name="Daghino S."/>
            <person name="Barry K."/>
            <person name="Choi C."/>
            <person name="Cichocki N."/>
            <person name="Clum A."/>
            <person name="Copeland A."/>
            <person name="Hainaut M."/>
            <person name="Haridas S."/>
            <person name="Labutti K."/>
            <person name="Lindquist E."/>
            <person name="Lipzen A."/>
            <person name="Khouja H.-R."/>
            <person name="Murat C."/>
            <person name="Ohm R."/>
            <person name="Olson A."/>
            <person name="Spatafora J."/>
            <person name="Veneault-Fourrey C."/>
            <person name="Henrissat B."/>
            <person name="Grigoriev I."/>
            <person name="Martin F."/>
            <person name="Perotto S."/>
        </authorList>
    </citation>
    <scope>NUCLEOTIDE SEQUENCE [LARGE SCALE GENOMIC DNA]</scope>
    <source>
        <strain evidence="6 7">E</strain>
    </source>
</reference>
<evidence type="ECO:0000259" key="4">
    <source>
        <dbReference type="Pfam" id="PF10433"/>
    </source>
</evidence>
<dbReference type="InterPro" id="IPR015943">
    <property type="entry name" value="WD40/YVTN_repeat-like_dom_sf"/>
</dbReference>
<dbReference type="InParanoid" id="A0A2J6THZ7"/>
<dbReference type="InterPro" id="IPR018846">
    <property type="entry name" value="Beta-prop_RSE1/DDB1/CPSF1_1st"/>
</dbReference>
<feature type="domain" description="RSE1/DDB1/CPSF1 second beta-propeller" evidence="5">
    <location>
        <begin position="436"/>
        <end position="744"/>
    </location>
</feature>
<evidence type="ECO:0000313" key="7">
    <source>
        <dbReference type="Proteomes" id="UP000235371"/>
    </source>
</evidence>
<dbReference type="SUPFAM" id="SSF101908">
    <property type="entry name" value="Putative isomerase YbhE"/>
    <property type="match status" value="1"/>
</dbReference>
<evidence type="ECO:0000256" key="2">
    <source>
        <dbReference type="ARBA" id="ARBA00023242"/>
    </source>
</evidence>
<dbReference type="PANTHER" id="PTHR10644">
    <property type="entry name" value="DNA REPAIR/RNA PROCESSING CPSF FAMILY"/>
    <property type="match status" value="1"/>
</dbReference>
<feature type="domain" description="RSE1/DDB1/CPSF1 C-terminal" evidence="3">
    <location>
        <begin position="816"/>
        <end position="1124"/>
    </location>
</feature>
<dbReference type="Pfam" id="PF03178">
    <property type="entry name" value="CPSF_A"/>
    <property type="match status" value="1"/>
</dbReference>
<dbReference type="Pfam" id="PF10433">
    <property type="entry name" value="Beta-prop_RSE1_1st"/>
    <property type="match status" value="1"/>
</dbReference>
<dbReference type="Gene3D" id="1.10.150.910">
    <property type="match status" value="1"/>
</dbReference>
<evidence type="ECO:0000259" key="5">
    <source>
        <dbReference type="Pfam" id="PF23726"/>
    </source>
</evidence>
<evidence type="ECO:0000256" key="1">
    <source>
        <dbReference type="ARBA" id="ARBA00004123"/>
    </source>
</evidence>
<proteinExistence type="predicted"/>
<dbReference type="AlphaFoldDB" id="A0A2J6THZ7"/>
<dbReference type="RefSeq" id="XP_024739537.1">
    <property type="nucleotide sequence ID" value="XM_024885725.1"/>
</dbReference>
<dbReference type="InterPro" id="IPR058543">
    <property type="entry name" value="Beta-prop_RSE1/DDB1/CPSF1_2nd"/>
</dbReference>
<dbReference type="STRING" id="1095630.A0A2J6THZ7"/>
<keyword evidence="7" id="KW-1185">Reference proteome</keyword>
<dbReference type="InterPro" id="IPR011044">
    <property type="entry name" value="Quino_amine_DH_bsu"/>
</dbReference>
<feature type="domain" description="RSE1/DDB1/CPSF1 first beta-propeller" evidence="4">
    <location>
        <begin position="12"/>
        <end position="372"/>
    </location>
</feature>
<accession>A0A2J6THZ7</accession>
<organism evidence="6 7">
    <name type="scientific">Hyaloscypha bicolor E</name>
    <dbReference type="NCBI Taxonomy" id="1095630"/>
    <lineage>
        <taxon>Eukaryota</taxon>
        <taxon>Fungi</taxon>
        <taxon>Dikarya</taxon>
        <taxon>Ascomycota</taxon>
        <taxon>Pezizomycotina</taxon>
        <taxon>Leotiomycetes</taxon>
        <taxon>Helotiales</taxon>
        <taxon>Hyaloscyphaceae</taxon>
        <taxon>Hyaloscypha</taxon>
        <taxon>Hyaloscypha bicolor</taxon>
    </lineage>
</organism>